<keyword evidence="4 6" id="KW-1133">Transmembrane helix</keyword>
<feature type="transmembrane region" description="Helical" evidence="6">
    <location>
        <begin position="185"/>
        <end position="204"/>
    </location>
</feature>
<evidence type="ECO:0008006" key="9">
    <source>
        <dbReference type="Google" id="ProtNLM"/>
    </source>
</evidence>
<dbReference type="GO" id="GO:0022857">
    <property type="term" value="F:transmembrane transporter activity"/>
    <property type="evidence" value="ECO:0007669"/>
    <property type="project" value="InterPro"/>
</dbReference>
<dbReference type="OrthoDB" id="1935484at2759"/>
<evidence type="ECO:0000313" key="7">
    <source>
        <dbReference type="EMBL" id="EDK40490.2"/>
    </source>
</evidence>
<dbReference type="PANTHER" id="PTHR43791">
    <property type="entry name" value="PERMEASE-RELATED"/>
    <property type="match status" value="1"/>
</dbReference>
<dbReference type="HOGENOM" id="CLU_001265_2_0_1"/>
<feature type="transmembrane region" description="Helical" evidence="6">
    <location>
        <begin position="394"/>
        <end position="415"/>
    </location>
</feature>
<evidence type="ECO:0000256" key="6">
    <source>
        <dbReference type="SAM" id="Phobius"/>
    </source>
</evidence>
<dbReference type="FunFam" id="1.20.1250.20:FF:000106">
    <property type="entry name" value="MFS transporter, putative"/>
    <property type="match status" value="1"/>
</dbReference>
<comment type="subcellular location">
    <subcellularLocation>
        <location evidence="1">Membrane</location>
        <topology evidence="1">Multi-pass membrane protein</topology>
    </subcellularLocation>
</comment>
<keyword evidence="5 6" id="KW-0472">Membrane</keyword>
<gene>
    <name evidence="7" type="ORF">PGUG_04588</name>
</gene>
<feature type="transmembrane region" description="Helical" evidence="6">
    <location>
        <begin position="247"/>
        <end position="269"/>
    </location>
</feature>
<keyword evidence="2" id="KW-0813">Transport</keyword>
<accession>A5DMT7</accession>
<feature type="transmembrane region" description="Helical" evidence="6">
    <location>
        <begin position="421"/>
        <end position="440"/>
    </location>
</feature>
<protein>
    <recommendedName>
        <fullName evidence="9">Major facilitator superfamily (MFS) profile domain-containing protein</fullName>
    </recommendedName>
</protein>
<organism evidence="7 8">
    <name type="scientific">Meyerozyma guilliermondii (strain ATCC 6260 / CBS 566 / DSM 6381 / JCM 1539 / NBRC 10279 / NRRL Y-324)</name>
    <name type="common">Yeast</name>
    <name type="synonym">Candida guilliermondii</name>
    <dbReference type="NCBI Taxonomy" id="294746"/>
    <lineage>
        <taxon>Eukaryota</taxon>
        <taxon>Fungi</taxon>
        <taxon>Dikarya</taxon>
        <taxon>Ascomycota</taxon>
        <taxon>Saccharomycotina</taxon>
        <taxon>Pichiomycetes</taxon>
        <taxon>Debaryomycetaceae</taxon>
        <taxon>Meyerozyma</taxon>
    </lineage>
</organism>
<feature type="transmembrane region" description="Helical" evidence="6">
    <location>
        <begin position="281"/>
        <end position="300"/>
    </location>
</feature>
<dbReference type="InterPro" id="IPR011701">
    <property type="entry name" value="MFS"/>
</dbReference>
<evidence type="ECO:0000313" key="8">
    <source>
        <dbReference type="Proteomes" id="UP000001997"/>
    </source>
</evidence>
<dbReference type="GO" id="GO:0016020">
    <property type="term" value="C:membrane"/>
    <property type="evidence" value="ECO:0007669"/>
    <property type="project" value="UniProtKB-SubCell"/>
</dbReference>
<evidence type="ECO:0000256" key="1">
    <source>
        <dbReference type="ARBA" id="ARBA00004141"/>
    </source>
</evidence>
<dbReference type="Proteomes" id="UP000001997">
    <property type="component" value="Unassembled WGS sequence"/>
</dbReference>
<evidence type="ECO:0000256" key="4">
    <source>
        <dbReference type="ARBA" id="ARBA00022989"/>
    </source>
</evidence>
<dbReference type="EMBL" id="CH408159">
    <property type="protein sequence ID" value="EDK40490.2"/>
    <property type="molecule type" value="Genomic_DNA"/>
</dbReference>
<reference evidence="7 8" key="1">
    <citation type="journal article" date="2009" name="Nature">
        <title>Evolution of pathogenicity and sexual reproduction in eight Candida genomes.</title>
        <authorList>
            <person name="Butler G."/>
            <person name="Rasmussen M.D."/>
            <person name="Lin M.F."/>
            <person name="Santos M.A."/>
            <person name="Sakthikumar S."/>
            <person name="Munro C.A."/>
            <person name="Rheinbay E."/>
            <person name="Grabherr M."/>
            <person name="Forche A."/>
            <person name="Reedy J.L."/>
            <person name="Agrafioti I."/>
            <person name="Arnaud M.B."/>
            <person name="Bates S."/>
            <person name="Brown A.J."/>
            <person name="Brunke S."/>
            <person name="Costanzo M.C."/>
            <person name="Fitzpatrick D.A."/>
            <person name="de Groot P.W."/>
            <person name="Harris D."/>
            <person name="Hoyer L.L."/>
            <person name="Hube B."/>
            <person name="Klis F.M."/>
            <person name="Kodira C."/>
            <person name="Lennard N."/>
            <person name="Logue M.E."/>
            <person name="Martin R."/>
            <person name="Neiman A.M."/>
            <person name="Nikolaou E."/>
            <person name="Quail M.A."/>
            <person name="Quinn J."/>
            <person name="Santos M.C."/>
            <person name="Schmitzberger F.F."/>
            <person name="Sherlock G."/>
            <person name="Shah P."/>
            <person name="Silverstein K.A."/>
            <person name="Skrzypek M.S."/>
            <person name="Soll D."/>
            <person name="Staggs R."/>
            <person name="Stansfield I."/>
            <person name="Stumpf M.P."/>
            <person name="Sudbery P.E."/>
            <person name="Srikantha T."/>
            <person name="Zeng Q."/>
            <person name="Berman J."/>
            <person name="Berriman M."/>
            <person name="Heitman J."/>
            <person name="Gow N.A."/>
            <person name="Lorenz M.C."/>
            <person name="Birren B.W."/>
            <person name="Kellis M."/>
            <person name="Cuomo C.A."/>
        </authorList>
    </citation>
    <scope>NUCLEOTIDE SEQUENCE [LARGE SCALE GENOMIC DNA]</scope>
    <source>
        <strain evidence="8">ATCC 6260 / CBS 566 / DSM 6381 / JCM 1539 / NBRC 10279 / NRRL Y-324</strain>
    </source>
</reference>
<feature type="transmembrane region" description="Helical" evidence="6">
    <location>
        <begin position="115"/>
        <end position="132"/>
    </location>
</feature>
<evidence type="ECO:0000256" key="2">
    <source>
        <dbReference type="ARBA" id="ARBA00022448"/>
    </source>
</evidence>
<evidence type="ECO:0000256" key="3">
    <source>
        <dbReference type="ARBA" id="ARBA00022692"/>
    </source>
</evidence>
<dbReference type="SUPFAM" id="SSF103473">
    <property type="entry name" value="MFS general substrate transporter"/>
    <property type="match status" value="1"/>
</dbReference>
<feature type="transmembrane region" description="Helical" evidence="6">
    <location>
        <begin position="518"/>
        <end position="537"/>
    </location>
</feature>
<sequence>MSEPSIEKKQSRVEVDTISSFETYKGDYDPKDIELLAPALEIKDKLFSLDNVREYFKKKGPDYYDQIATKRSVFEDPDPEISKKYFPTSKWENFASFDPYFRWTRREDREATRKLDLKILSIVCFLFFALNVDRGNFGAAIAGGILKDLKLSTDDFNLGNNLRSIGFIIVEIPSQMVGKRFGPDWWMPLQVVLWSFVTLFQFFLAGRKSYLALRFLLGITQGGFIADSVQYLSYYYTRDQMAIRLTLFWSVLSISSIISNLMSIGLLSINSNGKEGWRWLFLYEGLLTLVIGTASFFLMVPGPTQTKTKLFPNGYFTEREEKIIVNRLVRDDPSKSDMHNREAVTFKQFIQALSDYDTWPLLLVSLTFLLPQFPMSAYINIILRGLGFSRNKTIFLNIPIDFFYAVTMIVISFASEIFNERAIICIIPQIWMLIPIAINYARADSISAWGKYAILFVVLSAPNVQGVLVSWVSRTSYSVRTRTVASPMSNIGIQLALIAAQNVYRKDDAPLYHRGNRALVGVCCMNIVLFAFCKFYYIARNKYKRGKWEAMSNSEKQEYLSKHQDDGNKRLDYLFEH</sequence>
<dbReference type="KEGG" id="pgu:PGUG_04588"/>
<dbReference type="InterPro" id="IPR036259">
    <property type="entry name" value="MFS_trans_sf"/>
</dbReference>
<dbReference type="GeneID" id="5125706"/>
<evidence type="ECO:0000256" key="5">
    <source>
        <dbReference type="ARBA" id="ARBA00023136"/>
    </source>
</evidence>
<proteinExistence type="predicted"/>
<feature type="transmembrane region" description="Helical" evidence="6">
    <location>
        <begin position="359"/>
        <end position="382"/>
    </location>
</feature>
<dbReference type="InParanoid" id="A5DMT7"/>
<dbReference type="eggNOG" id="KOG2533">
    <property type="taxonomic scope" value="Eukaryota"/>
</dbReference>
<dbReference type="VEuPathDB" id="FungiDB:PGUG_04588"/>
<dbReference type="Pfam" id="PF07690">
    <property type="entry name" value="MFS_1"/>
    <property type="match status" value="1"/>
</dbReference>
<feature type="transmembrane region" description="Helical" evidence="6">
    <location>
        <begin position="211"/>
        <end position="235"/>
    </location>
</feature>
<dbReference type="PANTHER" id="PTHR43791:SF65">
    <property type="entry name" value="MAJOR FACILITATOR SUPERFAMILY (MFS) PROFILE DOMAIN-CONTAINING PROTEIN-RELATED"/>
    <property type="match status" value="1"/>
</dbReference>
<dbReference type="RefSeq" id="XP_001483859.2">
    <property type="nucleotide sequence ID" value="XM_001483809.1"/>
</dbReference>
<dbReference type="Gene3D" id="1.20.1250.20">
    <property type="entry name" value="MFS general substrate transporter like domains"/>
    <property type="match status" value="1"/>
</dbReference>
<name>A5DMT7_PICGU</name>
<dbReference type="AlphaFoldDB" id="A5DMT7"/>
<keyword evidence="8" id="KW-1185">Reference proteome</keyword>
<keyword evidence="3 6" id="KW-0812">Transmembrane</keyword>
<dbReference type="OMA" id="ALFWFTD"/>
<feature type="transmembrane region" description="Helical" evidence="6">
    <location>
        <begin position="452"/>
        <end position="472"/>
    </location>
</feature>